<feature type="signal peptide" evidence="2">
    <location>
        <begin position="1"/>
        <end position="20"/>
    </location>
</feature>
<proteinExistence type="predicted"/>
<sequence length="105" mass="12264">MKKIKNLSFFLLLCSAVVNAAPKDEANRLLDKEQQRLEQERQLNEQENRRKEIEGSKFTPDIEVKSVEEENVTTFLLKDLQIIDKDKLLSEGDKFQLSKNTNIKK</sequence>
<dbReference type="EMBL" id="AP019822">
    <property type="protein sequence ID" value="BBM35818.1"/>
    <property type="molecule type" value="Genomic_DNA"/>
</dbReference>
<gene>
    <name evidence="3" type="ORF">JCM16774_0748</name>
</gene>
<reference evidence="3 4" key="1">
    <citation type="submission" date="2019-07" db="EMBL/GenBank/DDBJ databases">
        <title>Complete Genome Sequence of Leptotrichia goodfellowii Strain JCM 16774.</title>
        <authorList>
            <person name="Watanabe S."/>
            <person name="Cui L."/>
        </authorList>
    </citation>
    <scope>NUCLEOTIDE SEQUENCE [LARGE SCALE GENOMIC DNA]</scope>
    <source>
        <strain evidence="3 4">JCM16774</strain>
    </source>
</reference>
<feature type="coiled-coil region" evidence="1">
    <location>
        <begin position="23"/>
        <end position="56"/>
    </location>
</feature>
<dbReference type="Proteomes" id="UP000321606">
    <property type="component" value="Chromosome"/>
</dbReference>
<accession>A0A510J957</accession>
<organism evidence="3 4">
    <name type="scientific">Pseudoleptotrichia goodfellowii</name>
    <dbReference type="NCBI Taxonomy" id="157692"/>
    <lineage>
        <taxon>Bacteria</taxon>
        <taxon>Fusobacteriati</taxon>
        <taxon>Fusobacteriota</taxon>
        <taxon>Fusobacteriia</taxon>
        <taxon>Fusobacteriales</taxon>
        <taxon>Leptotrichiaceae</taxon>
        <taxon>Pseudoleptotrichia</taxon>
    </lineage>
</organism>
<name>A0A510J957_9FUSO</name>
<keyword evidence="2" id="KW-0732">Signal</keyword>
<keyword evidence="1" id="KW-0175">Coiled coil</keyword>
<dbReference type="AlphaFoldDB" id="A0A510J957"/>
<evidence type="ECO:0000313" key="3">
    <source>
        <dbReference type="EMBL" id="BBM35818.1"/>
    </source>
</evidence>
<evidence type="ECO:0000256" key="2">
    <source>
        <dbReference type="SAM" id="SignalP"/>
    </source>
</evidence>
<evidence type="ECO:0000256" key="1">
    <source>
        <dbReference type="SAM" id="Coils"/>
    </source>
</evidence>
<dbReference type="RefSeq" id="WP_146966361.1">
    <property type="nucleotide sequence ID" value="NZ_AP019822.1"/>
</dbReference>
<dbReference type="KEGG" id="lgo:JCM16774_0748"/>
<evidence type="ECO:0000313" key="4">
    <source>
        <dbReference type="Proteomes" id="UP000321606"/>
    </source>
</evidence>
<protein>
    <submittedName>
        <fullName evidence="3">POTRA domain protein, ShlB-type</fullName>
    </submittedName>
</protein>
<feature type="chain" id="PRO_5021735539" evidence="2">
    <location>
        <begin position="21"/>
        <end position="105"/>
    </location>
</feature>